<keyword evidence="5 7" id="KW-1133">Transmembrane helix</keyword>
<dbReference type="InterPro" id="IPR036259">
    <property type="entry name" value="MFS_trans_sf"/>
</dbReference>
<keyword evidence="4 7" id="KW-0812">Transmembrane</keyword>
<accession>A0A090E115</accession>
<feature type="transmembrane region" description="Helical" evidence="7">
    <location>
        <begin position="60"/>
        <end position="80"/>
    </location>
</feature>
<dbReference type="Proteomes" id="UP000031552">
    <property type="component" value="Unassembled WGS sequence"/>
</dbReference>
<proteinExistence type="predicted"/>
<dbReference type="GO" id="GO:0022857">
    <property type="term" value="F:transmembrane transporter activity"/>
    <property type="evidence" value="ECO:0007669"/>
    <property type="project" value="InterPro"/>
</dbReference>
<feature type="transmembrane region" description="Helical" evidence="7">
    <location>
        <begin position="100"/>
        <end position="127"/>
    </location>
</feature>
<dbReference type="PROSITE" id="PS50850">
    <property type="entry name" value="MFS"/>
    <property type="match status" value="1"/>
</dbReference>
<protein>
    <submittedName>
        <fullName evidence="9">Transporter, MFS family</fullName>
    </submittedName>
</protein>
<gene>
    <name evidence="9" type="ORF">CSEC_1656</name>
</gene>
<keyword evidence="2" id="KW-0813">Transport</keyword>
<reference evidence="9" key="2">
    <citation type="submission" date="2014-09" db="EMBL/GenBank/DDBJ databases">
        <title>Criblamydia sequanensis harbors a mega-plasmid encoding arsenite resistance.</title>
        <authorList>
            <person name="Bertelli C."/>
            <person name="Goesmann A."/>
            <person name="Greub G."/>
        </authorList>
    </citation>
    <scope>NUCLEOTIDE SEQUENCE [LARGE SCALE GENOMIC DNA]</scope>
    <source>
        <strain evidence="9">CRIB-18</strain>
    </source>
</reference>
<name>A0A090E115_9BACT</name>
<feature type="transmembrane region" description="Helical" evidence="7">
    <location>
        <begin position="28"/>
        <end position="48"/>
    </location>
</feature>
<dbReference type="PANTHER" id="PTHR43266">
    <property type="entry name" value="MACROLIDE-EFFLUX PROTEIN"/>
    <property type="match status" value="1"/>
</dbReference>
<dbReference type="SUPFAM" id="SSF103473">
    <property type="entry name" value="MFS general substrate transporter"/>
    <property type="match status" value="1"/>
</dbReference>
<reference evidence="9" key="1">
    <citation type="submission" date="2013-12" db="EMBL/GenBank/DDBJ databases">
        <authorList>
            <person name="Linke B."/>
        </authorList>
    </citation>
    <scope>NUCLEOTIDE SEQUENCE [LARGE SCALE GENOMIC DNA]</scope>
    <source>
        <strain evidence="9">CRIB-18</strain>
    </source>
</reference>
<dbReference type="InterPro" id="IPR020846">
    <property type="entry name" value="MFS_dom"/>
</dbReference>
<feature type="domain" description="Major facilitator superfamily (MFS) profile" evidence="8">
    <location>
        <begin position="22"/>
        <end position="417"/>
    </location>
</feature>
<dbReference type="PANTHER" id="PTHR43266:SF2">
    <property type="entry name" value="MAJOR FACILITATOR SUPERFAMILY (MFS) PROFILE DOMAIN-CONTAINING PROTEIN"/>
    <property type="match status" value="1"/>
</dbReference>
<evidence type="ECO:0000256" key="2">
    <source>
        <dbReference type="ARBA" id="ARBA00022448"/>
    </source>
</evidence>
<comment type="subcellular location">
    <subcellularLocation>
        <location evidence="1">Cell membrane</location>
        <topology evidence="1">Multi-pass membrane protein</topology>
    </subcellularLocation>
</comment>
<evidence type="ECO:0000256" key="3">
    <source>
        <dbReference type="ARBA" id="ARBA00022475"/>
    </source>
</evidence>
<feature type="transmembrane region" description="Helical" evidence="7">
    <location>
        <begin position="232"/>
        <end position="253"/>
    </location>
</feature>
<dbReference type="EMBL" id="CCEJ010000008">
    <property type="protein sequence ID" value="CDR34469.1"/>
    <property type="molecule type" value="Genomic_DNA"/>
</dbReference>
<comment type="caution">
    <text evidence="9">The sequence shown here is derived from an EMBL/GenBank/DDBJ whole genome shotgun (WGS) entry which is preliminary data.</text>
</comment>
<dbReference type="OrthoDB" id="9799237at2"/>
<evidence type="ECO:0000313" key="10">
    <source>
        <dbReference type="Proteomes" id="UP000031552"/>
    </source>
</evidence>
<dbReference type="Gene3D" id="1.20.1250.20">
    <property type="entry name" value="MFS general substrate transporter like domains"/>
    <property type="match status" value="1"/>
</dbReference>
<dbReference type="RefSeq" id="WP_053331927.1">
    <property type="nucleotide sequence ID" value="NZ_CCEJ010000008.1"/>
</dbReference>
<dbReference type="Pfam" id="PF07690">
    <property type="entry name" value="MFS_1"/>
    <property type="match status" value="1"/>
</dbReference>
<evidence type="ECO:0000256" key="7">
    <source>
        <dbReference type="SAM" id="Phobius"/>
    </source>
</evidence>
<evidence type="ECO:0000256" key="4">
    <source>
        <dbReference type="ARBA" id="ARBA00022692"/>
    </source>
</evidence>
<evidence type="ECO:0000256" key="5">
    <source>
        <dbReference type="ARBA" id="ARBA00022989"/>
    </source>
</evidence>
<evidence type="ECO:0000256" key="1">
    <source>
        <dbReference type="ARBA" id="ARBA00004651"/>
    </source>
</evidence>
<feature type="transmembrane region" description="Helical" evidence="7">
    <location>
        <begin position="273"/>
        <end position="291"/>
    </location>
</feature>
<dbReference type="GO" id="GO:0005886">
    <property type="term" value="C:plasma membrane"/>
    <property type="evidence" value="ECO:0007669"/>
    <property type="project" value="UniProtKB-SubCell"/>
</dbReference>
<organism evidence="9 10">
    <name type="scientific">Candidatus Criblamydia sequanensis CRIB-18</name>
    <dbReference type="NCBI Taxonomy" id="1437425"/>
    <lineage>
        <taxon>Bacteria</taxon>
        <taxon>Pseudomonadati</taxon>
        <taxon>Chlamydiota</taxon>
        <taxon>Chlamydiia</taxon>
        <taxon>Parachlamydiales</taxon>
        <taxon>Candidatus Criblamydiaceae</taxon>
        <taxon>Candidatus Criblamydia</taxon>
    </lineage>
</organism>
<feature type="transmembrane region" description="Helical" evidence="7">
    <location>
        <begin position="181"/>
        <end position="203"/>
    </location>
</feature>
<feature type="transmembrane region" description="Helical" evidence="7">
    <location>
        <begin position="395"/>
        <end position="413"/>
    </location>
</feature>
<keyword evidence="6 7" id="KW-0472">Membrane</keyword>
<feature type="transmembrane region" description="Helical" evidence="7">
    <location>
        <begin position="298"/>
        <end position="317"/>
    </location>
</feature>
<keyword evidence="10" id="KW-1185">Reference proteome</keyword>
<evidence type="ECO:0000259" key="8">
    <source>
        <dbReference type="PROSITE" id="PS50850"/>
    </source>
</evidence>
<evidence type="ECO:0000313" key="9">
    <source>
        <dbReference type="EMBL" id="CDR34469.1"/>
    </source>
</evidence>
<feature type="transmembrane region" description="Helical" evidence="7">
    <location>
        <begin position="362"/>
        <end position="383"/>
    </location>
</feature>
<keyword evidence="3" id="KW-1003">Cell membrane</keyword>
<feature type="transmembrane region" description="Helical" evidence="7">
    <location>
        <begin position="155"/>
        <end position="175"/>
    </location>
</feature>
<dbReference type="CDD" id="cd06173">
    <property type="entry name" value="MFS_MefA_like"/>
    <property type="match status" value="1"/>
</dbReference>
<dbReference type="STRING" id="1437425.CSEC_1656"/>
<evidence type="ECO:0000256" key="6">
    <source>
        <dbReference type="ARBA" id="ARBA00023136"/>
    </source>
</evidence>
<sequence>MSEPKDAIEGLAKGENRALPKSFYGLNIAQFFGALNDNLYKLLVIYLFIDLEGIENSYEILSLAGSIFVIPFLLFAAISGQAADKLSKSRLIVGTKVFEVFISLLGILSIYLQSKVFCFISLFLYAFQSTIFGPSKYGILPEIVPKNLLSKANGVLTAFTYLAIIAGTFLASFILDVTDRSYLSGGAFCLIFSLIGLIGSLFIKTTLPVDPQKRLKPVFIGEIIKTLFDIKVFPPLLTIIFASSFFLLIAAFVQLNLIPFAVTELKLTDTEGGYLFLLCAIGIAIGSYTIGWLSGKNILLAAVPVACFMLAILFFLLDFFSNNLMLSALFIFGLGSIGGIYQIPLDAYIQLKSPNNQRGAVIAANSFLSFVGVLIASFLVYAIKEIINVGPDRGFTLIGILTLIFSAYLANVIGKKVEREAHQEGN</sequence>
<feature type="transmembrane region" description="Helical" evidence="7">
    <location>
        <begin position="323"/>
        <end position="341"/>
    </location>
</feature>
<dbReference type="eggNOG" id="COG2814">
    <property type="taxonomic scope" value="Bacteria"/>
</dbReference>
<dbReference type="InterPro" id="IPR011701">
    <property type="entry name" value="MFS"/>
</dbReference>
<dbReference type="AlphaFoldDB" id="A0A090E115"/>